<organism evidence="2 3">
    <name type="scientific">Deinococcus detaillensis</name>
    <dbReference type="NCBI Taxonomy" id="2592048"/>
    <lineage>
        <taxon>Bacteria</taxon>
        <taxon>Thermotogati</taxon>
        <taxon>Deinococcota</taxon>
        <taxon>Deinococci</taxon>
        <taxon>Deinococcales</taxon>
        <taxon>Deinococcaceae</taxon>
        <taxon>Deinococcus</taxon>
    </lineage>
</organism>
<feature type="transmembrane region" description="Helical" evidence="1">
    <location>
        <begin position="6"/>
        <end position="30"/>
    </location>
</feature>
<dbReference type="Proteomes" id="UP000316092">
    <property type="component" value="Unassembled WGS sequence"/>
</dbReference>
<evidence type="ECO:0000313" key="2">
    <source>
        <dbReference type="EMBL" id="TSA81774.1"/>
    </source>
</evidence>
<keyword evidence="3" id="KW-1185">Reference proteome</keyword>
<evidence type="ECO:0000256" key="1">
    <source>
        <dbReference type="SAM" id="Phobius"/>
    </source>
</evidence>
<name>A0A553UNH9_9DEIO</name>
<accession>A0A553UNH9</accession>
<protein>
    <submittedName>
        <fullName evidence="2">Uncharacterized protein</fullName>
    </submittedName>
</protein>
<gene>
    <name evidence="2" type="ORF">FNU79_14465</name>
</gene>
<dbReference type="EMBL" id="VKDB01000020">
    <property type="protein sequence ID" value="TSA81774.1"/>
    <property type="molecule type" value="Genomic_DNA"/>
</dbReference>
<evidence type="ECO:0000313" key="3">
    <source>
        <dbReference type="Proteomes" id="UP000316092"/>
    </source>
</evidence>
<keyword evidence="1" id="KW-0472">Membrane</keyword>
<proteinExistence type="predicted"/>
<dbReference type="AlphaFoldDB" id="A0A553UNH9"/>
<dbReference type="RefSeq" id="WP_143721521.1">
    <property type="nucleotide sequence ID" value="NZ_VKDB01000020.1"/>
</dbReference>
<comment type="caution">
    <text evidence="2">The sequence shown here is derived from an EMBL/GenBank/DDBJ whole genome shotgun (WGS) entry which is preliminary data.</text>
</comment>
<keyword evidence="1" id="KW-1133">Transmembrane helix</keyword>
<keyword evidence="1" id="KW-0812">Transmembrane</keyword>
<sequence>MSVPDGLLWVLGTVTGLLTTGLLATVLLALRRPTRPAYAAALVPIYATCAGNSALKEQRYP</sequence>
<reference evidence="2 3" key="1">
    <citation type="submission" date="2019-07" db="EMBL/GenBank/DDBJ databases">
        <title>Deinococcus detaillus sp. nov., isolated from humus soil in Antarctica.</title>
        <authorList>
            <person name="Zhang K."/>
        </authorList>
    </citation>
    <scope>NUCLEOTIDE SEQUENCE [LARGE SCALE GENOMIC DNA]</scope>
    <source>
        <strain evidence="2 3">H1</strain>
    </source>
</reference>